<dbReference type="EMBL" id="JPRL01000002">
    <property type="protein sequence ID" value="KFF03178.1"/>
    <property type="molecule type" value="Genomic_DNA"/>
</dbReference>
<sequence>MKKELTDQQIKEIKEAYLKDNLSVENQIIKLIVAGYDENTAEELINKVIKEYKKELVEAAQEESENKETQKITGSIIFLAAVLGPVLSIKGYEWYILAAIVAGVAGYFDLKKQPIAGLVRSIVLVVLFPLAFELYINTRSSYYVVELLIPFFICFLISYLFQLIISKIFYPEEI</sequence>
<keyword evidence="1" id="KW-0175">Coiled coil</keyword>
<comment type="caution">
    <text evidence="3">The sequence shown here is derived from an EMBL/GenBank/DDBJ whole genome shotgun (WGS) entry which is preliminary data.</text>
</comment>
<keyword evidence="2" id="KW-0472">Membrane</keyword>
<name>A0A085ZFG4_9FLAO</name>
<keyword evidence="2" id="KW-1133">Transmembrane helix</keyword>
<dbReference type="RefSeq" id="WP_035688522.1">
    <property type="nucleotide sequence ID" value="NZ_JPRL01000002.1"/>
</dbReference>
<evidence type="ECO:0000256" key="2">
    <source>
        <dbReference type="SAM" id="Phobius"/>
    </source>
</evidence>
<evidence type="ECO:0000256" key="1">
    <source>
        <dbReference type="SAM" id="Coils"/>
    </source>
</evidence>
<evidence type="ECO:0000313" key="4">
    <source>
        <dbReference type="Proteomes" id="UP000028715"/>
    </source>
</evidence>
<protein>
    <submittedName>
        <fullName evidence="3">Uncharacterized protein</fullName>
    </submittedName>
</protein>
<proteinExistence type="predicted"/>
<feature type="transmembrane region" description="Helical" evidence="2">
    <location>
        <begin position="72"/>
        <end position="88"/>
    </location>
</feature>
<reference evidence="3 4" key="1">
    <citation type="submission" date="2014-07" db="EMBL/GenBank/DDBJ databases">
        <title>Genome of Flavobacterium reichenbachii LMG 25512.</title>
        <authorList>
            <person name="Stropko S.J."/>
            <person name="Pipes S.E."/>
            <person name="Newman J.D."/>
        </authorList>
    </citation>
    <scope>NUCLEOTIDE SEQUENCE [LARGE SCALE GENOMIC DNA]</scope>
    <source>
        <strain evidence="3 4">LMG 25512</strain>
    </source>
</reference>
<evidence type="ECO:0000313" key="3">
    <source>
        <dbReference type="EMBL" id="KFF03178.1"/>
    </source>
</evidence>
<dbReference type="OrthoDB" id="675862at2"/>
<feature type="transmembrane region" description="Helical" evidence="2">
    <location>
        <begin position="117"/>
        <end position="136"/>
    </location>
</feature>
<feature type="transmembrane region" description="Helical" evidence="2">
    <location>
        <begin position="142"/>
        <end position="161"/>
    </location>
</feature>
<accession>A0A085ZFG4</accession>
<dbReference type="AlphaFoldDB" id="A0A085ZFG4"/>
<keyword evidence="2" id="KW-0812">Transmembrane</keyword>
<dbReference type="Proteomes" id="UP000028715">
    <property type="component" value="Unassembled WGS sequence"/>
</dbReference>
<organism evidence="3 4">
    <name type="scientific">Flavobacterium reichenbachii</name>
    <dbReference type="NCBI Taxonomy" id="362418"/>
    <lineage>
        <taxon>Bacteria</taxon>
        <taxon>Pseudomonadati</taxon>
        <taxon>Bacteroidota</taxon>
        <taxon>Flavobacteriia</taxon>
        <taxon>Flavobacteriales</taxon>
        <taxon>Flavobacteriaceae</taxon>
        <taxon>Flavobacterium</taxon>
    </lineage>
</organism>
<dbReference type="eggNOG" id="ENOG502ZIB1">
    <property type="taxonomic scope" value="Bacteria"/>
</dbReference>
<feature type="coiled-coil region" evidence="1">
    <location>
        <begin position="42"/>
        <end position="69"/>
    </location>
</feature>
<gene>
    <name evidence="3" type="ORF">IW19_19870</name>
</gene>
<keyword evidence="4" id="KW-1185">Reference proteome</keyword>